<sequence>MDPNNMPPRGPNKGASAGTSIGLERVDEANVNTAMCVTAVTGNIPEVPVQVMKEPECTQQKKRFTQPAAIASPTKSNAHSNNVVKPLTPIFVSKLEDFLAEHPDPTLVSQLCTNLREGAHIVAPGKTQGPATVLEFMGIILDSVRMEARLPGDKIERLRVAFDIFQKRRSCTLKELQSLIGSLNFACKVIPPGRPYLQRMIELTRNVKQPHHHIKLSAGFFKDFEMWKQFIVNWNGASFFLSCMGRLGMPRAPH</sequence>
<name>A0A6S7J773_PARCT</name>
<gene>
    <name evidence="1" type="ORF">PACLA_8A044857</name>
</gene>
<accession>A0A6S7J773</accession>
<dbReference type="InterPro" id="IPR043502">
    <property type="entry name" value="DNA/RNA_pol_sf"/>
</dbReference>
<evidence type="ECO:0000313" key="1">
    <source>
        <dbReference type="EMBL" id="CAB4024860.1"/>
    </source>
</evidence>
<proteinExistence type="predicted"/>
<dbReference type="PANTHER" id="PTHR33050:SF8">
    <property type="entry name" value="REVERSE TRANSCRIPTASE DOMAIN-CONTAINING PROTEIN"/>
    <property type="match status" value="1"/>
</dbReference>
<protein>
    <submittedName>
        <fullName evidence="1">Uncharacterized protein</fullName>
    </submittedName>
</protein>
<dbReference type="AlphaFoldDB" id="A0A6S7J773"/>
<organism evidence="1 2">
    <name type="scientific">Paramuricea clavata</name>
    <name type="common">Red gorgonian</name>
    <name type="synonym">Violescent sea-whip</name>
    <dbReference type="NCBI Taxonomy" id="317549"/>
    <lineage>
        <taxon>Eukaryota</taxon>
        <taxon>Metazoa</taxon>
        <taxon>Cnidaria</taxon>
        <taxon>Anthozoa</taxon>
        <taxon>Octocorallia</taxon>
        <taxon>Malacalcyonacea</taxon>
        <taxon>Plexauridae</taxon>
        <taxon>Paramuricea</taxon>
    </lineage>
</organism>
<evidence type="ECO:0000313" key="2">
    <source>
        <dbReference type="Proteomes" id="UP001152795"/>
    </source>
</evidence>
<dbReference type="EMBL" id="CACRXK020013274">
    <property type="protein sequence ID" value="CAB4024860.1"/>
    <property type="molecule type" value="Genomic_DNA"/>
</dbReference>
<dbReference type="PANTHER" id="PTHR33050">
    <property type="entry name" value="REVERSE TRANSCRIPTASE DOMAIN-CONTAINING PROTEIN"/>
    <property type="match status" value="1"/>
</dbReference>
<dbReference type="InterPro" id="IPR052055">
    <property type="entry name" value="Hepadnavirus_pol/RT"/>
</dbReference>
<reference evidence="1" key="1">
    <citation type="submission" date="2020-04" db="EMBL/GenBank/DDBJ databases">
        <authorList>
            <person name="Alioto T."/>
            <person name="Alioto T."/>
            <person name="Gomez Garrido J."/>
        </authorList>
    </citation>
    <scope>NUCLEOTIDE SEQUENCE</scope>
    <source>
        <strain evidence="1">A484AB</strain>
    </source>
</reference>
<dbReference type="OrthoDB" id="6019648at2759"/>
<keyword evidence="2" id="KW-1185">Reference proteome</keyword>
<comment type="caution">
    <text evidence="1">The sequence shown here is derived from an EMBL/GenBank/DDBJ whole genome shotgun (WGS) entry which is preliminary data.</text>
</comment>
<dbReference type="Proteomes" id="UP001152795">
    <property type="component" value="Unassembled WGS sequence"/>
</dbReference>
<dbReference type="SUPFAM" id="SSF56672">
    <property type="entry name" value="DNA/RNA polymerases"/>
    <property type="match status" value="1"/>
</dbReference>